<dbReference type="SUPFAM" id="SSF141000">
    <property type="entry name" value="Glu-tRNAGln amidotransferase C subunit"/>
    <property type="match status" value="1"/>
</dbReference>
<organism evidence="2 3">
    <name type="scientific">Candidatus Colwellbacteria bacterium RIFCSPLOWO2_01_FULL_48_10</name>
    <dbReference type="NCBI Taxonomy" id="1797690"/>
    <lineage>
        <taxon>Bacteria</taxon>
        <taxon>Candidatus Colwelliibacteriota</taxon>
    </lineage>
</organism>
<dbReference type="EC" id="6.3.5.-" evidence="1"/>
<evidence type="ECO:0000313" key="3">
    <source>
        <dbReference type="Proteomes" id="UP000178744"/>
    </source>
</evidence>
<proteinExistence type="inferred from homology"/>
<keyword evidence="1" id="KW-0067">ATP-binding</keyword>
<dbReference type="PANTHER" id="PTHR15004:SF0">
    <property type="entry name" value="GLUTAMYL-TRNA(GLN) AMIDOTRANSFERASE SUBUNIT C, MITOCHONDRIAL"/>
    <property type="match status" value="1"/>
</dbReference>
<dbReference type="Proteomes" id="UP000178744">
    <property type="component" value="Unassembled WGS sequence"/>
</dbReference>
<reference evidence="2 3" key="1">
    <citation type="journal article" date="2016" name="Nat. Commun.">
        <title>Thousands of microbial genomes shed light on interconnected biogeochemical processes in an aquifer system.</title>
        <authorList>
            <person name="Anantharaman K."/>
            <person name="Brown C.T."/>
            <person name="Hug L.A."/>
            <person name="Sharon I."/>
            <person name="Castelle C.J."/>
            <person name="Probst A.J."/>
            <person name="Thomas B.C."/>
            <person name="Singh A."/>
            <person name="Wilkins M.J."/>
            <person name="Karaoz U."/>
            <person name="Brodie E.L."/>
            <person name="Williams K.H."/>
            <person name="Hubbard S.S."/>
            <person name="Banfield J.F."/>
        </authorList>
    </citation>
    <scope>NUCLEOTIDE SEQUENCE [LARGE SCALE GENOMIC DNA]</scope>
</reference>
<dbReference type="GO" id="GO:0070681">
    <property type="term" value="P:glutaminyl-tRNAGln biosynthesis via transamidation"/>
    <property type="evidence" value="ECO:0007669"/>
    <property type="project" value="TreeGrafter"/>
</dbReference>
<comment type="catalytic activity">
    <reaction evidence="1">
        <text>L-aspartyl-tRNA(Asn) + L-glutamine + ATP + H2O = L-asparaginyl-tRNA(Asn) + L-glutamate + ADP + phosphate + 2 H(+)</text>
        <dbReference type="Rhea" id="RHEA:14513"/>
        <dbReference type="Rhea" id="RHEA-COMP:9674"/>
        <dbReference type="Rhea" id="RHEA-COMP:9677"/>
        <dbReference type="ChEBI" id="CHEBI:15377"/>
        <dbReference type="ChEBI" id="CHEBI:15378"/>
        <dbReference type="ChEBI" id="CHEBI:29985"/>
        <dbReference type="ChEBI" id="CHEBI:30616"/>
        <dbReference type="ChEBI" id="CHEBI:43474"/>
        <dbReference type="ChEBI" id="CHEBI:58359"/>
        <dbReference type="ChEBI" id="CHEBI:78515"/>
        <dbReference type="ChEBI" id="CHEBI:78516"/>
        <dbReference type="ChEBI" id="CHEBI:456216"/>
    </reaction>
</comment>
<evidence type="ECO:0000313" key="2">
    <source>
        <dbReference type="EMBL" id="OGY59261.1"/>
    </source>
</evidence>
<name>A0A1G1Z3M8_9BACT</name>
<dbReference type="Pfam" id="PF02686">
    <property type="entry name" value="GatC"/>
    <property type="match status" value="1"/>
</dbReference>
<comment type="function">
    <text evidence="1">Allows the formation of correctly charged Asn-tRNA(Asn) or Gln-tRNA(Gln) through the transamidation of misacylated Asp-tRNA(Asn) or Glu-tRNA(Gln) in organisms which lack either or both of asparaginyl-tRNA or glutaminyl-tRNA synthetases. The reaction takes place in the presence of glutamine and ATP through an activated phospho-Asp-tRNA(Asn) or phospho-Glu-tRNA(Gln).</text>
</comment>
<comment type="caution">
    <text evidence="2">The sequence shown here is derived from an EMBL/GenBank/DDBJ whole genome shotgun (WGS) entry which is preliminary data.</text>
</comment>
<sequence>MDLDIHHIAKLARIKLTDEESEKFSKELDKILGYFKELEKVNTDDVLPMMGGTDLTNIFRPDADVETRDSSAFKKAFPDSKGGLLKVPQVFE</sequence>
<gene>
    <name evidence="1" type="primary">gatC</name>
    <name evidence="2" type="ORF">A3B23_03550</name>
</gene>
<keyword evidence="1" id="KW-0436">Ligase</keyword>
<dbReference type="GO" id="GO:0050567">
    <property type="term" value="F:glutaminyl-tRNA synthase (glutamine-hydrolyzing) activity"/>
    <property type="evidence" value="ECO:0007669"/>
    <property type="project" value="UniProtKB-UniRule"/>
</dbReference>
<dbReference type="AlphaFoldDB" id="A0A1G1Z3M8"/>
<dbReference type="EMBL" id="MHIY01000028">
    <property type="protein sequence ID" value="OGY59261.1"/>
    <property type="molecule type" value="Genomic_DNA"/>
</dbReference>
<dbReference type="GO" id="GO:0006412">
    <property type="term" value="P:translation"/>
    <property type="evidence" value="ECO:0007669"/>
    <property type="project" value="UniProtKB-UniRule"/>
</dbReference>
<dbReference type="InterPro" id="IPR003837">
    <property type="entry name" value="GatC"/>
</dbReference>
<keyword evidence="1" id="KW-0648">Protein biosynthesis</keyword>
<comment type="catalytic activity">
    <reaction evidence="1">
        <text>L-glutamyl-tRNA(Gln) + L-glutamine + ATP + H2O = L-glutaminyl-tRNA(Gln) + L-glutamate + ADP + phosphate + H(+)</text>
        <dbReference type="Rhea" id="RHEA:17521"/>
        <dbReference type="Rhea" id="RHEA-COMP:9681"/>
        <dbReference type="Rhea" id="RHEA-COMP:9684"/>
        <dbReference type="ChEBI" id="CHEBI:15377"/>
        <dbReference type="ChEBI" id="CHEBI:15378"/>
        <dbReference type="ChEBI" id="CHEBI:29985"/>
        <dbReference type="ChEBI" id="CHEBI:30616"/>
        <dbReference type="ChEBI" id="CHEBI:43474"/>
        <dbReference type="ChEBI" id="CHEBI:58359"/>
        <dbReference type="ChEBI" id="CHEBI:78520"/>
        <dbReference type="ChEBI" id="CHEBI:78521"/>
        <dbReference type="ChEBI" id="CHEBI:456216"/>
    </reaction>
</comment>
<comment type="similarity">
    <text evidence="1">Belongs to the GatC family.</text>
</comment>
<protein>
    <recommendedName>
        <fullName evidence="1">Aspartyl/glutamyl-tRNA(Asn/Gln) amidotransferase subunit C</fullName>
        <shortName evidence="1">Asp/Glu-ADT subunit C</shortName>
        <ecNumber evidence="1">6.3.5.-</ecNumber>
    </recommendedName>
</protein>
<dbReference type="GO" id="GO:0005524">
    <property type="term" value="F:ATP binding"/>
    <property type="evidence" value="ECO:0007669"/>
    <property type="project" value="UniProtKB-KW"/>
</dbReference>
<accession>A0A1G1Z3M8</accession>
<evidence type="ECO:0000256" key="1">
    <source>
        <dbReference type="HAMAP-Rule" id="MF_00122"/>
    </source>
</evidence>
<dbReference type="STRING" id="1797690.A3B23_03550"/>
<dbReference type="NCBIfam" id="TIGR00135">
    <property type="entry name" value="gatC"/>
    <property type="match status" value="1"/>
</dbReference>
<keyword evidence="1" id="KW-0547">Nucleotide-binding</keyword>
<dbReference type="GO" id="GO:0006450">
    <property type="term" value="P:regulation of translational fidelity"/>
    <property type="evidence" value="ECO:0007669"/>
    <property type="project" value="InterPro"/>
</dbReference>
<comment type="subunit">
    <text evidence="1">Heterotrimer of A, B and C subunits.</text>
</comment>
<dbReference type="PANTHER" id="PTHR15004">
    <property type="entry name" value="GLUTAMYL-TRNA(GLN) AMIDOTRANSFERASE SUBUNIT C, MITOCHONDRIAL"/>
    <property type="match status" value="1"/>
</dbReference>
<dbReference type="HAMAP" id="MF_00122">
    <property type="entry name" value="GatC"/>
    <property type="match status" value="1"/>
</dbReference>
<dbReference type="Gene3D" id="1.10.20.60">
    <property type="entry name" value="Glu-tRNAGln amidotransferase C subunit, N-terminal domain"/>
    <property type="match status" value="1"/>
</dbReference>
<dbReference type="GO" id="GO:0050566">
    <property type="term" value="F:asparaginyl-tRNA synthase (glutamine-hydrolyzing) activity"/>
    <property type="evidence" value="ECO:0007669"/>
    <property type="project" value="RHEA"/>
</dbReference>
<dbReference type="InterPro" id="IPR036113">
    <property type="entry name" value="Asp/Glu-ADT_sf_sub_c"/>
</dbReference>